<evidence type="ECO:0000313" key="2">
    <source>
        <dbReference type="Proteomes" id="UP000199035"/>
    </source>
</evidence>
<gene>
    <name evidence="1" type="ORF">SAMN05421643_11641</name>
</gene>
<keyword evidence="2" id="KW-1185">Reference proteome</keyword>
<evidence type="ECO:0000313" key="1">
    <source>
        <dbReference type="EMBL" id="SDY60280.1"/>
    </source>
</evidence>
<dbReference type="RefSeq" id="WP_092691222.1">
    <property type="nucleotide sequence ID" value="NZ_FNPK01000016.1"/>
</dbReference>
<proteinExistence type="predicted"/>
<name>A0A1H3L7G9_9GAMM</name>
<dbReference type="STRING" id="595670.SAMN05421643_11641"/>
<reference evidence="2" key="1">
    <citation type="submission" date="2016-10" db="EMBL/GenBank/DDBJ databases">
        <authorList>
            <person name="Varghese N."/>
            <person name="Submissions S."/>
        </authorList>
    </citation>
    <scope>NUCLEOTIDE SEQUENCE [LARGE SCALE GENOMIC DNA]</scope>
    <source>
        <strain evidence="2">ANC 5109</strain>
    </source>
</reference>
<protein>
    <submittedName>
        <fullName evidence="1">Uncharacterized protein</fullName>
    </submittedName>
</protein>
<sequence>MTYFIGGNWNGQNVPLEELHKNEITDFGEKSKGISLNRKLYKKTKINLLGTTKIFYLIEGSKPIDHRDQIIDLWDKVETETYAI</sequence>
<accession>A0A1H3L7G9</accession>
<organism evidence="1 2">
    <name type="scientific">Acinetobacter kyonggiensis</name>
    <dbReference type="NCBI Taxonomy" id="595670"/>
    <lineage>
        <taxon>Bacteria</taxon>
        <taxon>Pseudomonadati</taxon>
        <taxon>Pseudomonadota</taxon>
        <taxon>Gammaproteobacteria</taxon>
        <taxon>Moraxellales</taxon>
        <taxon>Moraxellaceae</taxon>
        <taxon>Acinetobacter</taxon>
    </lineage>
</organism>
<dbReference type="Proteomes" id="UP000199035">
    <property type="component" value="Unassembled WGS sequence"/>
</dbReference>
<dbReference type="EMBL" id="FNPK01000016">
    <property type="protein sequence ID" value="SDY60280.1"/>
    <property type="molecule type" value="Genomic_DNA"/>
</dbReference>
<dbReference type="AlphaFoldDB" id="A0A1H3L7G9"/>